<accession>A0A5C5YAI1</accession>
<name>A0A5C5YAI1_9PLAN</name>
<dbReference type="EMBL" id="SJPL01000001">
    <property type="protein sequence ID" value="TWT71938.1"/>
    <property type="molecule type" value="Genomic_DNA"/>
</dbReference>
<organism evidence="3 4">
    <name type="scientific">Crateriforma conspicua</name>
    <dbReference type="NCBI Taxonomy" id="2527996"/>
    <lineage>
        <taxon>Bacteria</taxon>
        <taxon>Pseudomonadati</taxon>
        <taxon>Planctomycetota</taxon>
        <taxon>Planctomycetia</taxon>
        <taxon>Planctomycetales</taxon>
        <taxon>Planctomycetaceae</taxon>
        <taxon>Crateriforma</taxon>
    </lineage>
</organism>
<dbReference type="Gene3D" id="3.30.450.40">
    <property type="match status" value="1"/>
</dbReference>
<proteinExistence type="predicted"/>
<dbReference type="SUPFAM" id="SSF55781">
    <property type="entry name" value="GAF domain-like"/>
    <property type="match status" value="1"/>
</dbReference>
<feature type="domain" description="PPM-type phosphatase" evidence="2">
    <location>
        <begin position="408"/>
        <end position="533"/>
    </location>
</feature>
<feature type="region of interest" description="Disordered" evidence="1">
    <location>
        <begin position="1"/>
        <end position="44"/>
    </location>
</feature>
<evidence type="ECO:0000313" key="3">
    <source>
        <dbReference type="EMBL" id="TWT71938.1"/>
    </source>
</evidence>
<dbReference type="Pfam" id="PF07228">
    <property type="entry name" value="SpoIIE"/>
    <property type="match status" value="1"/>
</dbReference>
<protein>
    <submittedName>
        <fullName evidence="3">Stage II sporulation protein E (SpoIIE)</fullName>
    </submittedName>
</protein>
<dbReference type="RefSeq" id="WP_197203889.1">
    <property type="nucleotide sequence ID" value="NZ_SJPL01000001.1"/>
</dbReference>
<dbReference type="InterPro" id="IPR036457">
    <property type="entry name" value="PPM-type-like_dom_sf"/>
</dbReference>
<reference evidence="3 4" key="1">
    <citation type="submission" date="2019-02" db="EMBL/GenBank/DDBJ databases">
        <title>Deep-cultivation of Planctomycetes and their phenomic and genomic characterization uncovers novel biology.</title>
        <authorList>
            <person name="Wiegand S."/>
            <person name="Jogler M."/>
            <person name="Boedeker C."/>
            <person name="Pinto D."/>
            <person name="Vollmers J."/>
            <person name="Rivas-Marin E."/>
            <person name="Kohn T."/>
            <person name="Peeters S.H."/>
            <person name="Heuer A."/>
            <person name="Rast P."/>
            <person name="Oberbeckmann S."/>
            <person name="Bunk B."/>
            <person name="Jeske O."/>
            <person name="Meyerdierks A."/>
            <person name="Storesund J.E."/>
            <person name="Kallscheuer N."/>
            <person name="Luecker S."/>
            <person name="Lage O.M."/>
            <person name="Pohl T."/>
            <person name="Merkel B.J."/>
            <person name="Hornburger P."/>
            <person name="Mueller R.-W."/>
            <person name="Bruemmer F."/>
            <person name="Labrenz M."/>
            <person name="Spormann A.M."/>
            <person name="Op Den Camp H."/>
            <person name="Overmann J."/>
            <person name="Amann R."/>
            <person name="Jetten M.S.M."/>
            <person name="Mascher T."/>
            <person name="Medema M.H."/>
            <person name="Devos D.P."/>
            <person name="Kaster A.-K."/>
            <person name="Ovreas L."/>
            <person name="Rohde M."/>
            <person name="Galperin M.Y."/>
            <person name="Jogler C."/>
        </authorList>
    </citation>
    <scope>NUCLEOTIDE SEQUENCE [LARGE SCALE GENOMIC DNA]</scope>
    <source>
        <strain evidence="3 4">Pan14r</strain>
    </source>
</reference>
<evidence type="ECO:0000256" key="1">
    <source>
        <dbReference type="SAM" id="MobiDB-lite"/>
    </source>
</evidence>
<dbReference type="Gene3D" id="3.60.40.10">
    <property type="entry name" value="PPM-type phosphatase domain"/>
    <property type="match status" value="1"/>
</dbReference>
<gene>
    <name evidence="3" type="ORF">Pan14r_42550</name>
</gene>
<dbReference type="AlphaFoldDB" id="A0A5C5YAI1"/>
<evidence type="ECO:0000259" key="2">
    <source>
        <dbReference type="Pfam" id="PF07228"/>
    </source>
</evidence>
<sequence>MSKSDQRPHHLRLHINRGDDSTTIATSTRRRPSRRAGASKVRTGSHVADNDAIDRFLRAYTDVTGWRLDDGDAAMKGLKGPNFQLTADDAFDAMMTAEDFDSGILPAIGKADAEKLAAAAAELTRQLTDSQAALRCREAELAVLESKFGRASVKIPSIADELQRILSDGVAATGFDAAALYLLNEDTTELKLRCLFGLDPRRLLDPPRDLADCRADLEAMVCGVCTIENQHAVLMDTWNCPESEFGRAICATVNADDLPLGTLWLYGQQPVDEISDAQAAAARLTASQIANEMNRASITGDAPEVTPSSSESGPTIRIADVAESATHEQVAAQPDRADDASLASHLNRLAAWQYESLAIGTRISEDLYVDGLIESPKTWAVGWHHWDVLPDGMVAWLMAEANDPTTAGAMTAAFAKAAAIAHLGYRHDLAGLLRRVGDSLWQMGVTGQTCSLMYARLSPDSGEGEIVAAGNLSAMIGGAFGYRPLIAANHRPLATDFDPSFAESEFQLQPGESLLGYNAGLVESTTADHLGGLLRKSSRGGSRRPLARIAKDLDGTRLLSERSAAVITRRV</sequence>
<comment type="caution">
    <text evidence="3">The sequence shown here is derived from an EMBL/GenBank/DDBJ whole genome shotgun (WGS) entry which is preliminary data.</text>
</comment>
<dbReference type="Proteomes" id="UP000317238">
    <property type="component" value="Unassembled WGS sequence"/>
</dbReference>
<dbReference type="InterPro" id="IPR029016">
    <property type="entry name" value="GAF-like_dom_sf"/>
</dbReference>
<evidence type="ECO:0000313" key="4">
    <source>
        <dbReference type="Proteomes" id="UP000317238"/>
    </source>
</evidence>
<dbReference type="InterPro" id="IPR001932">
    <property type="entry name" value="PPM-type_phosphatase-like_dom"/>
</dbReference>
<keyword evidence="4" id="KW-1185">Reference proteome</keyword>